<evidence type="ECO:0000256" key="5">
    <source>
        <dbReference type="ARBA" id="ARBA00023176"/>
    </source>
</evidence>
<dbReference type="Gene3D" id="3.30.450.60">
    <property type="match status" value="1"/>
</dbReference>
<sequence>MLSGILLFNQKGENLIFRQFRNDCRPRLSDVFRIQVISNAQVRSPILTLGSTTFSHVKHENIYLVAVTKSNANAALVFEFLYRLIALGKSYFGKFDEEAVKNNFVLIYELLDEILDFGYPQNTETDTLKMYITTEGVKTERAIEDSTRITMQATGALSWRRADVKYRKNEAFVDVIEDVNLLMSAGGTVLRADVSGQIIMRAYLSGTPECKFGLNDRLLLDGDGLTRPSGNKSGTKATRAAAGSVTLEDCQFHQCVKLGKFDTDRIISFVPPDGEFELMRYRATENVNLPFRVHAIVNEIGKTKVEYQVAIRANYGTKLFATNVVVRVPTPLNTAGIQTRTSQGKAKYEPSENHIVWKIPRFTGQAEYVLSADATLTSMTNQKAWSRPPLSLSFSLLMFTSSGLLVRYLKVFEKSNYSSVKWVRYMTRAGSYEIRDKFVCQITCVHLSRHAVLNSDSNVRVLHTGHLDLTLRASLFPSSMSLKTTPIPDV</sequence>
<evidence type="ECO:0000256" key="6">
    <source>
        <dbReference type="ARBA" id="ARBA00037878"/>
    </source>
</evidence>
<dbReference type="EMBL" id="NESQ01000015">
    <property type="protein sequence ID" value="PUU83286.1"/>
    <property type="molecule type" value="Genomic_DNA"/>
</dbReference>
<dbReference type="SUPFAM" id="SSF64356">
    <property type="entry name" value="SNARE-like"/>
    <property type="match status" value="1"/>
</dbReference>
<keyword evidence="5" id="KW-0168">Coated pit</keyword>
<dbReference type="InterPro" id="IPR011012">
    <property type="entry name" value="Longin-like_dom_sf"/>
</dbReference>
<dbReference type="InterPro" id="IPR036168">
    <property type="entry name" value="AP2_Mu_C_sf"/>
</dbReference>
<dbReference type="PIRSF" id="PIRSF005992">
    <property type="entry name" value="Clathrin_mu"/>
    <property type="match status" value="1"/>
</dbReference>
<dbReference type="SUPFAM" id="SSF49447">
    <property type="entry name" value="Second domain of Mu2 adaptin subunit (ap50) of ap2 adaptor"/>
    <property type="match status" value="1"/>
</dbReference>
<organism evidence="9 10">
    <name type="scientific">Tuber borchii</name>
    <name type="common">White truffle</name>
    <dbReference type="NCBI Taxonomy" id="42251"/>
    <lineage>
        <taxon>Eukaryota</taxon>
        <taxon>Fungi</taxon>
        <taxon>Dikarya</taxon>
        <taxon>Ascomycota</taxon>
        <taxon>Pezizomycotina</taxon>
        <taxon>Pezizomycetes</taxon>
        <taxon>Pezizales</taxon>
        <taxon>Tuberaceae</taxon>
        <taxon>Tuber</taxon>
    </lineage>
</organism>
<gene>
    <name evidence="9" type="ORF">B9Z19DRAFT_1112428</name>
</gene>
<feature type="domain" description="MHD" evidence="8">
    <location>
        <begin position="168"/>
        <end position="435"/>
    </location>
</feature>
<evidence type="ECO:0000256" key="2">
    <source>
        <dbReference type="ARBA" id="ARBA00022583"/>
    </source>
</evidence>
<dbReference type="AlphaFoldDB" id="A0A2T7A6C4"/>
<comment type="subcellular location">
    <subcellularLocation>
        <location evidence="6">Membrane</location>
        <location evidence="6">Coated pit</location>
    </subcellularLocation>
</comment>
<evidence type="ECO:0000256" key="1">
    <source>
        <dbReference type="ARBA" id="ARBA00022448"/>
    </source>
</evidence>
<dbReference type="InterPro" id="IPR043512">
    <property type="entry name" value="Mu2_C"/>
</dbReference>
<evidence type="ECO:0000256" key="3">
    <source>
        <dbReference type="ARBA" id="ARBA00022927"/>
    </source>
</evidence>
<keyword evidence="4" id="KW-0472">Membrane</keyword>
<proteinExistence type="inferred from homology"/>
<dbReference type="GO" id="GO:0006897">
    <property type="term" value="P:endocytosis"/>
    <property type="evidence" value="ECO:0007669"/>
    <property type="project" value="UniProtKB-KW"/>
</dbReference>
<dbReference type="CDD" id="cd09251">
    <property type="entry name" value="AP-2_Mu2_Cterm"/>
    <property type="match status" value="1"/>
</dbReference>
<dbReference type="PANTHER" id="PTHR10529">
    <property type="entry name" value="AP COMPLEX SUBUNIT MU"/>
    <property type="match status" value="1"/>
</dbReference>
<dbReference type="FunFam" id="3.30.450.60:FF:000002">
    <property type="entry name" value="AP-2 complex subunit mu, putative"/>
    <property type="match status" value="1"/>
</dbReference>
<evidence type="ECO:0000256" key="4">
    <source>
        <dbReference type="ARBA" id="ARBA00023136"/>
    </source>
</evidence>
<dbReference type="CDD" id="cd14836">
    <property type="entry name" value="AP2_Mu_N"/>
    <property type="match status" value="1"/>
</dbReference>
<comment type="similarity">
    <text evidence="7">Belongs to the adaptor complexes medium subunit family.</text>
</comment>
<dbReference type="InterPro" id="IPR001392">
    <property type="entry name" value="Clathrin_mu"/>
</dbReference>
<name>A0A2T7A6C4_TUBBO</name>
<keyword evidence="2" id="KW-0254">Endocytosis</keyword>
<dbReference type="GO" id="GO:0005905">
    <property type="term" value="C:clathrin-coated pit"/>
    <property type="evidence" value="ECO:0007669"/>
    <property type="project" value="UniProtKB-KW"/>
</dbReference>
<evidence type="ECO:0000259" key="8">
    <source>
        <dbReference type="PROSITE" id="PS51072"/>
    </source>
</evidence>
<dbReference type="Pfam" id="PF00928">
    <property type="entry name" value="Adap_comp_sub"/>
    <property type="match status" value="1"/>
</dbReference>
<dbReference type="Gene3D" id="2.60.40.1170">
    <property type="entry name" value="Mu homology domain, subdomain B"/>
    <property type="match status" value="2"/>
</dbReference>
<keyword evidence="10" id="KW-1185">Reference proteome</keyword>
<protein>
    <submittedName>
        <fullName evidence="9">Mu homology domain-containing protein</fullName>
    </submittedName>
</protein>
<dbReference type="InterPro" id="IPR043532">
    <property type="entry name" value="AP2_Mu_N"/>
</dbReference>
<dbReference type="GO" id="GO:0030131">
    <property type="term" value="C:clathrin adaptor complex"/>
    <property type="evidence" value="ECO:0007669"/>
    <property type="project" value="UniProtKB-UniRule"/>
</dbReference>
<evidence type="ECO:0000256" key="7">
    <source>
        <dbReference type="PIRNR" id="PIRNR005992"/>
    </source>
</evidence>
<reference evidence="9 10" key="1">
    <citation type="submission" date="2017-04" db="EMBL/GenBank/DDBJ databases">
        <title>Draft genome sequence of Tuber borchii Vittad., a whitish edible truffle.</title>
        <authorList>
            <consortium name="DOE Joint Genome Institute"/>
            <person name="Murat C."/>
            <person name="Kuo A."/>
            <person name="Barry K.W."/>
            <person name="Clum A."/>
            <person name="Dockter R.B."/>
            <person name="Fauchery L."/>
            <person name="Iotti M."/>
            <person name="Kohler A."/>
            <person name="Labutti K."/>
            <person name="Lindquist E.A."/>
            <person name="Lipzen A."/>
            <person name="Ohm R.A."/>
            <person name="Wang M."/>
            <person name="Grigoriev I.V."/>
            <person name="Zambonelli A."/>
            <person name="Martin F.M."/>
        </authorList>
    </citation>
    <scope>NUCLEOTIDE SEQUENCE [LARGE SCALE GENOMIC DNA]</scope>
    <source>
        <strain evidence="9 10">Tbo3840</strain>
    </source>
</reference>
<keyword evidence="3 7" id="KW-0653">Protein transport</keyword>
<dbReference type="InterPro" id="IPR050431">
    <property type="entry name" value="Adaptor_comp_med_subunit"/>
</dbReference>
<comment type="caution">
    <text evidence="9">The sequence shown here is derived from an EMBL/GenBank/DDBJ whole genome shotgun (WGS) entry which is preliminary data.</text>
</comment>
<dbReference type="STRING" id="42251.A0A2T7A6C4"/>
<dbReference type="GO" id="GO:0006886">
    <property type="term" value="P:intracellular protein transport"/>
    <property type="evidence" value="ECO:0007669"/>
    <property type="project" value="UniProtKB-UniRule"/>
</dbReference>
<dbReference type="OrthoDB" id="10259133at2759"/>
<accession>A0A2T7A6C4</accession>
<evidence type="ECO:0000313" key="9">
    <source>
        <dbReference type="EMBL" id="PUU83286.1"/>
    </source>
</evidence>
<dbReference type="PRINTS" id="PR00314">
    <property type="entry name" value="CLATHRINADPT"/>
</dbReference>
<evidence type="ECO:0000313" key="10">
    <source>
        <dbReference type="Proteomes" id="UP000244722"/>
    </source>
</evidence>
<dbReference type="Proteomes" id="UP000244722">
    <property type="component" value="Unassembled WGS sequence"/>
</dbReference>
<dbReference type="InterPro" id="IPR028565">
    <property type="entry name" value="MHD"/>
</dbReference>
<keyword evidence="1 7" id="KW-0813">Transport</keyword>
<dbReference type="PROSITE" id="PS51072">
    <property type="entry name" value="MHD"/>
    <property type="match status" value="1"/>
</dbReference>